<dbReference type="InterPro" id="IPR014752">
    <property type="entry name" value="Arrestin-like_C"/>
</dbReference>
<sequence>MGLFTTDGEMSVEWGRPVPLYFPGETIQAVVTYTPQTDITLNCVTITLCGEEHTCYSDNHNRKHHLAVHSTPIFTINLMREERVTEVAARSTLRFPIQVEVPSNIPWSMSEELHAYEIPGRDVVCEAHYDDDGEGQAGNNVRYFIKMDIATNGVLGLP</sequence>
<dbReference type="InterPro" id="IPR011021">
    <property type="entry name" value="Arrestin-like_N"/>
</dbReference>
<keyword evidence="3" id="KW-1185">Reference proteome</keyword>
<evidence type="ECO:0000313" key="3">
    <source>
        <dbReference type="Proteomes" id="UP000265618"/>
    </source>
</evidence>
<dbReference type="Proteomes" id="UP000265618">
    <property type="component" value="Unassembled WGS sequence"/>
</dbReference>
<feature type="non-terminal residue" evidence="2">
    <location>
        <position position="1"/>
    </location>
</feature>
<protein>
    <recommendedName>
        <fullName evidence="1">Arrestin-like N-terminal domain-containing protein</fullName>
    </recommendedName>
</protein>
<gene>
    <name evidence="2" type="ORF">KIPB_004034</name>
</gene>
<dbReference type="AlphaFoldDB" id="A0A9K3CVE4"/>
<organism evidence="2 3">
    <name type="scientific">Kipferlia bialata</name>
    <dbReference type="NCBI Taxonomy" id="797122"/>
    <lineage>
        <taxon>Eukaryota</taxon>
        <taxon>Metamonada</taxon>
        <taxon>Carpediemonas-like organisms</taxon>
        <taxon>Kipferlia</taxon>
    </lineage>
</organism>
<dbReference type="InterPro" id="IPR014756">
    <property type="entry name" value="Ig_E-set"/>
</dbReference>
<evidence type="ECO:0000259" key="1">
    <source>
        <dbReference type="Pfam" id="PF00339"/>
    </source>
</evidence>
<accession>A0A9K3CVE4</accession>
<name>A0A9K3CVE4_9EUKA</name>
<dbReference type="Gene3D" id="2.60.40.640">
    <property type="match status" value="1"/>
</dbReference>
<dbReference type="EMBL" id="BDIP01000827">
    <property type="protein sequence ID" value="GIQ82825.1"/>
    <property type="molecule type" value="Genomic_DNA"/>
</dbReference>
<dbReference type="SUPFAM" id="SSF81296">
    <property type="entry name" value="E set domains"/>
    <property type="match status" value="1"/>
</dbReference>
<feature type="domain" description="Arrestin-like N-terminal" evidence="1">
    <location>
        <begin position="11"/>
        <end position="151"/>
    </location>
</feature>
<dbReference type="Pfam" id="PF00339">
    <property type="entry name" value="Arrestin_N"/>
    <property type="match status" value="1"/>
</dbReference>
<evidence type="ECO:0000313" key="2">
    <source>
        <dbReference type="EMBL" id="GIQ82825.1"/>
    </source>
</evidence>
<proteinExistence type="predicted"/>
<reference evidence="2 3" key="1">
    <citation type="journal article" date="2018" name="PLoS ONE">
        <title>The draft genome of Kipferlia bialata reveals reductive genome evolution in fornicate parasites.</title>
        <authorList>
            <person name="Tanifuji G."/>
            <person name="Takabayashi S."/>
            <person name="Kume K."/>
            <person name="Takagi M."/>
            <person name="Nakayama T."/>
            <person name="Kamikawa R."/>
            <person name="Inagaki Y."/>
            <person name="Hashimoto T."/>
        </authorList>
    </citation>
    <scope>NUCLEOTIDE SEQUENCE [LARGE SCALE GENOMIC DNA]</scope>
    <source>
        <strain evidence="2">NY0173</strain>
    </source>
</reference>
<comment type="caution">
    <text evidence="2">The sequence shown here is derived from an EMBL/GenBank/DDBJ whole genome shotgun (WGS) entry which is preliminary data.</text>
</comment>